<dbReference type="InterPro" id="IPR002477">
    <property type="entry name" value="Peptidoglycan-bd-like"/>
</dbReference>
<protein>
    <submittedName>
        <fullName evidence="3">Peptidoglycan-binding domain-containing protein</fullName>
    </submittedName>
</protein>
<dbReference type="SUPFAM" id="SSF47090">
    <property type="entry name" value="PGBD-like"/>
    <property type="match status" value="1"/>
</dbReference>
<dbReference type="Proteomes" id="UP001486207">
    <property type="component" value="Unassembled WGS sequence"/>
</dbReference>
<name>A0ABV1XUY1_9ACTN</name>
<sequence length="147" mass="15585">MRSRILARTLVSAVTVLGIAAGTAGTSIAASEPVAKPAGSGEISLLATQNFGLSSAQAKNVQRWLKEHWNYNAGIDGQLGTNSWKAYQRCLQKYWGYEGNIDGDPGTGTVKALQRQLKATSGYDGEIDGDAGPKTRAAFKRFADAHA</sequence>
<gene>
    <name evidence="3" type="ORF">ABT384_22495</name>
</gene>
<dbReference type="InterPro" id="IPR036365">
    <property type="entry name" value="PGBD-like_sf"/>
</dbReference>
<dbReference type="EMBL" id="JBEPFB010000010">
    <property type="protein sequence ID" value="MER7375406.1"/>
    <property type="molecule type" value="Genomic_DNA"/>
</dbReference>
<feature type="chain" id="PRO_5046947097" evidence="1">
    <location>
        <begin position="30"/>
        <end position="147"/>
    </location>
</feature>
<evidence type="ECO:0000313" key="3">
    <source>
        <dbReference type="EMBL" id="MER7375406.1"/>
    </source>
</evidence>
<proteinExistence type="predicted"/>
<reference evidence="3 4" key="1">
    <citation type="submission" date="2024-06" db="EMBL/GenBank/DDBJ databases">
        <title>The Natural Products Discovery Center: Release of the First 8490 Sequenced Strains for Exploring Actinobacteria Biosynthetic Diversity.</title>
        <authorList>
            <person name="Kalkreuter E."/>
            <person name="Kautsar S.A."/>
            <person name="Yang D."/>
            <person name="Bader C.D."/>
            <person name="Teijaro C.N."/>
            <person name="Fluegel L."/>
            <person name="Davis C.M."/>
            <person name="Simpson J.R."/>
            <person name="Lauterbach L."/>
            <person name="Steele A.D."/>
            <person name="Gui C."/>
            <person name="Meng S."/>
            <person name="Li G."/>
            <person name="Viehrig K."/>
            <person name="Ye F."/>
            <person name="Su P."/>
            <person name="Kiefer A.F."/>
            <person name="Nichols A."/>
            <person name="Cepeda A.J."/>
            <person name="Yan W."/>
            <person name="Fan B."/>
            <person name="Jiang Y."/>
            <person name="Adhikari A."/>
            <person name="Zheng C.-J."/>
            <person name="Schuster L."/>
            <person name="Cowan T.M."/>
            <person name="Smanski M.J."/>
            <person name="Chevrette M.G."/>
            <person name="De Carvalho L.P.S."/>
            <person name="Shen B."/>
        </authorList>
    </citation>
    <scope>NUCLEOTIDE SEQUENCE [LARGE SCALE GENOMIC DNA]</scope>
    <source>
        <strain evidence="3 4">NPDC000155</strain>
    </source>
</reference>
<dbReference type="Pfam" id="PF01471">
    <property type="entry name" value="PG_binding_1"/>
    <property type="match status" value="1"/>
</dbReference>
<evidence type="ECO:0000256" key="1">
    <source>
        <dbReference type="SAM" id="SignalP"/>
    </source>
</evidence>
<feature type="domain" description="Peptidoglycan binding-like" evidence="2">
    <location>
        <begin position="110"/>
        <end position="142"/>
    </location>
</feature>
<keyword evidence="1" id="KW-0732">Signal</keyword>
<dbReference type="RefSeq" id="WP_190072478.1">
    <property type="nucleotide sequence ID" value="NZ_BNBM01000010.1"/>
</dbReference>
<accession>A0ABV1XUY1</accession>
<dbReference type="Gene3D" id="1.10.101.10">
    <property type="entry name" value="PGBD-like superfamily/PGBD"/>
    <property type="match status" value="1"/>
</dbReference>
<organism evidence="3 4">
    <name type="scientific">Streptomyces lanatus</name>
    <dbReference type="NCBI Taxonomy" id="66900"/>
    <lineage>
        <taxon>Bacteria</taxon>
        <taxon>Bacillati</taxon>
        <taxon>Actinomycetota</taxon>
        <taxon>Actinomycetes</taxon>
        <taxon>Kitasatosporales</taxon>
        <taxon>Streptomycetaceae</taxon>
        <taxon>Streptomyces</taxon>
    </lineage>
</organism>
<dbReference type="InterPro" id="IPR036366">
    <property type="entry name" value="PGBDSf"/>
</dbReference>
<keyword evidence="4" id="KW-1185">Reference proteome</keyword>
<evidence type="ECO:0000259" key="2">
    <source>
        <dbReference type="Pfam" id="PF01471"/>
    </source>
</evidence>
<feature type="signal peptide" evidence="1">
    <location>
        <begin position="1"/>
        <end position="29"/>
    </location>
</feature>
<evidence type="ECO:0000313" key="4">
    <source>
        <dbReference type="Proteomes" id="UP001486207"/>
    </source>
</evidence>
<comment type="caution">
    <text evidence="3">The sequence shown here is derived from an EMBL/GenBank/DDBJ whole genome shotgun (WGS) entry which is preliminary data.</text>
</comment>